<gene>
    <name evidence="2" type="ORF">GGR88_001370</name>
</gene>
<reference evidence="2 3" key="1">
    <citation type="submission" date="2020-03" db="EMBL/GenBank/DDBJ databases">
        <title>Genomic Encyclopedia of Type Strains, Phase IV (KMG-IV): sequencing the most valuable type-strain genomes for metagenomic binning, comparative biology and taxonomic classification.</title>
        <authorList>
            <person name="Goeker M."/>
        </authorList>
    </citation>
    <scope>NUCLEOTIDE SEQUENCE [LARGE SCALE GENOMIC DNA]</scope>
    <source>
        <strain evidence="2 3">DSM 27651</strain>
    </source>
</reference>
<feature type="compositionally biased region" description="Low complexity" evidence="1">
    <location>
        <begin position="89"/>
        <end position="103"/>
    </location>
</feature>
<feature type="region of interest" description="Disordered" evidence="1">
    <location>
        <begin position="73"/>
        <end position="127"/>
    </location>
</feature>
<dbReference type="EMBL" id="JAATJE010000001">
    <property type="protein sequence ID" value="NJC33896.1"/>
    <property type="molecule type" value="Genomic_DNA"/>
</dbReference>
<sequence>MTARRVTETKREVSAGCLDCGRPGALWSGGNAQAVAARHHDATGHRTWVNAYMAIRYGAAPDTSDQHDIEDAIAASSSGGEPEGAPLTVSDAPAVPAAGVSAPTGRSVETSGQMPGGARGRKPEMTT</sequence>
<protein>
    <submittedName>
        <fullName evidence="2">Uncharacterized protein</fullName>
    </submittedName>
</protein>
<evidence type="ECO:0000256" key="1">
    <source>
        <dbReference type="SAM" id="MobiDB-lite"/>
    </source>
</evidence>
<evidence type="ECO:0000313" key="3">
    <source>
        <dbReference type="Proteomes" id="UP000734218"/>
    </source>
</evidence>
<organism evidence="2 3">
    <name type="scientific">Sphingomonas jejuensis</name>
    <dbReference type="NCBI Taxonomy" id="904715"/>
    <lineage>
        <taxon>Bacteria</taxon>
        <taxon>Pseudomonadati</taxon>
        <taxon>Pseudomonadota</taxon>
        <taxon>Alphaproteobacteria</taxon>
        <taxon>Sphingomonadales</taxon>
        <taxon>Sphingomonadaceae</taxon>
        <taxon>Sphingomonas</taxon>
    </lineage>
</organism>
<comment type="caution">
    <text evidence="2">The sequence shown here is derived from an EMBL/GenBank/DDBJ whole genome shotgun (WGS) entry which is preliminary data.</text>
</comment>
<dbReference type="Proteomes" id="UP000734218">
    <property type="component" value="Unassembled WGS sequence"/>
</dbReference>
<name>A0ABX0XKL0_9SPHN</name>
<proteinExistence type="predicted"/>
<evidence type="ECO:0000313" key="2">
    <source>
        <dbReference type="EMBL" id="NJC33896.1"/>
    </source>
</evidence>
<dbReference type="RefSeq" id="WP_167953821.1">
    <property type="nucleotide sequence ID" value="NZ_JAATJE010000001.1"/>
</dbReference>
<keyword evidence="3" id="KW-1185">Reference proteome</keyword>
<accession>A0ABX0XKL0</accession>